<evidence type="ECO:0000256" key="1">
    <source>
        <dbReference type="SAM" id="MobiDB-lite"/>
    </source>
</evidence>
<dbReference type="Proteomes" id="UP000031737">
    <property type="component" value="Unassembled WGS sequence"/>
</dbReference>
<protein>
    <submittedName>
        <fullName evidence="2">Uncharacterized protein</fullName>
    </submittedName>
</protein>
<reference evidence="2 3" key="1">
    <citation type="submission" date="2013-07" db="EMBL/GenBank/DDBJ databases">
        <authorList>
            <person name="Stoco P.H."/>
            <person name="Wagner G."/>
            <person name="Gerber A."/>
            <person name="Zaha A."/>
            <person name="Thompson C."/>
            <person name="Bartholomeu D.C."/>
            <person name="Luckemeyer D.D."/>
            <person name="Bahia D."/>
            <person name="Loreto E."/>
            <person name="Prestes E.B."/>
            <person name="Lima F.M."/>
            <person name="Rodrigues-Luiz G."/>
            <person name="Vallejo G.A."/>
            <person name="Filho J.F."/>
            <person name="Monteiro K.M."/>
            <person name="Tyler K.M."/>
            <person name="de Almeida L.G."/>
            <person name="Ortiz M.F."/>
            <person name="Siervo M.A."/>
            <person name="de Moraes M.H."/>
            <person name="Cunha O.L."/>
            <person name="Mendonca-Neto R."/>
            <person name="Silva R."/>
            <person name="Teixeira S.M."/>
            <person name="Murta S.M."/>
            <person name="Sincero T.C."/>
            <person name="Mendes T.A."/>
            <person name="Urmenyi T.P."/>
            <person name="Silva V.G."/>
            <person name="da Rocha W.D."/>
            <person name="Andersson B."/>
            <person name="Romanha A.J."/>
            <person name="Steindel M."/>
            <person name="de Vasconcelos A.T."/>
            <person name="Grisard E.C."/>
        </authorList>
    </citation>
    <scope>NUCLEOTIDE SEQUENCE [LARGE SCALE GENOMIC DNA]</scope>
    <source>
        <strain evidence="2 3">SC58</strain>
    </source>
</reference>
<dbReference type="OrthoDB" id="264736at2759"/>
<feature type="region of interest" description="Disordered" evidence="1">
    <location>
        <begin position="55"/>
        <end position="102"/>
    </location>
</feature>
<evidence type="ECO:0000313" key="3">
    <source>
        <dbReference type="Proteomes" id="UP000031737"/>
    </source>
</evidence>
<proteinExistence type="predicted"/>
<organism evidence="2 3">
    <name type="scientific">Trypanosoma rangeli SC58</name>
    <dbReference type="NCBI Taxonomy" id="429131"/>
    <lineage>
        <taxon>Eukaryota</taxon>
        <taxon>Discoba</taxon>
        <taxon>Euglenozoa</taxon>
        <taxon>Kinetoplastea</taxon>
        <taxon>Metakinetoplastina</taxon>
        <taxon>Trypanosomatida</taxon>
        <taxon>Trypanosomatidae</taxon>
        <taxon>Trypanosoma</taxon>
        <taxon>Herpetosoma</taxon>
    </lineage>
</organism>
<evidence type="ECO:0000313" key="2">
    <source>
        <dbReference type="EMBL" id="ESL08462.1"/>
    </source>
</evidence>
<sequence>MVVGADDDVRKMTSSALQVHIQRCERLLSHPTILGRLPDGGAAIRDRHALYVAERSRREAAGDTSSGTTEQDAAEEAVRQVEQQVSQMTISPEAASKQTTERRAECNASLNTGEWSVEEGERAAESYEDAARAIGEKHRHSRVPVETIVRQTFGGSLCEAEIQRMLHDVPPNFFLTYEETISMQRRLLAEERQEALKRLQQQMHAEQ</sequence>
<comment type="caution">
    <text evidence="2">The sequence shown here is derived from an EMBL/GenBank/DDBJ whole genome shotgun (WGS) entry which is preliminary data.</text>
</comment>
<dbReference type="AlphaFoldDB" id="A0A061J579"/>
<dbReference type="EMBL" id="AUPL01003835">
    <property type="protein sequence ID" value="ESL08462.1"/>
    <property type="molecule type" value="Genomic_DNA"/>
</dbReference>
<gene>
    <name evidence="2" type="ORF">TRSC58_03835</name>
</gene>
<keyword evidence="3" id="KW-1185">Reference proteome</keyword>
<feature type="compositionally biased region" description="Polar residues" evidence="1">
    <location>
        <begin position="81"/>
        <end position="90"/>
    </location>
</feature>
<dbReference type="VEuPathDB" id="TriTrypDB:TRSC58_03835"/>
<name>A0A061J579_TRYRA</name>
<accession>A0A061J579</accession>